<name>A0ABX5XND2_9BACT</name>
<dbReference type="RefSeq" id="WP_145210408.1">
    <property type="nucleotide sequence ID" value="NZ_CP036432.1"/>
</dbReference>
<gene>
    <name evidence="1" type="ORF">TBK1r_24400</name>
</gene>
<reference evidence="1 2" key="1">
    <citation type="submission" date="2019-02" db="EMBL/GenBank/DDBJ databases">
        <title>Deep-cultivation of Planctomycetes and their phenomic and genomic characterization uncovers novel biology.</title>
        <authorList>
            <person name="Wiegand S."/>
            <person name="Jogler M."/>
            <person name="Boedeker C."/>
            <person name="Pinto D."/>
            <person name="Vollmers J."/>
            <person name="Rivas-Marin E."/>
            <person name="Kohn T."/>
            <person name="Peeters S.H."/>
            <person name="Heuer A."/>
            <person name="Rast P."/>
            <person name="Oberbeckmann S."/>
            <person name="Bunk B."/>
            <person name="Jeske O."/>
            <person name="Meyerdierks A."/>
            <person name="Storesund J.E."/>
            <person name="Kallscheuer N."/>
            <person name="Luecker S."/>
            <person name="Lage O.M."/>
            <person name="Pohl T."/>
            <person name="Merkel B.J."/>
            <person name="Hornburger P."/>
            <person name="Mueller R.-W."/>
            <person name="Bruemmer F."/>
            <person name="Labrenz M."/>
            <person name="Spormann A.M."/>
            <person name="Op den Camp H."/>
            <person name="Overmann J."/>
            <person name="Amann R."/>
            <person name="Jetten M.S.M."/>
            <person name="Mascher T."/>
            <person name="Medema M.H."/>
            <person name="Devos D.P."/>
            <person name="Kaster A.-K."/>
            <person name="Ovreas L."/>
            <person name="Rohde M."/>
            <person name="Galperin M.Y."/>
            <person name="Jogler C."/>
        </authorList>
    </citation>
    <scope>NUCLEOTIDE SEQUENCE [LARGE SCALE GENOMIC DNA]</scope>
    <source>
        <strain evidence="1 2">TBK1r</strain>
    </source>
</reference>
<organism evidence="1 2">
    <name type="scientific">Stieleria magnilauensis</name>
    <dbReference type="NCBI Taxonomy" id="2527963"/>
    <lineage>
        <taxon>Bacteria</taxon>
        <taxon>Pseudomonadati</taxon>
        <taxon>Planctomycetota</taxon>
        <taxon>Planctomycetia</taxon>
        <taxon>Pirellulales</taxon>
        <taxon>Pirellulaceae</taxon>
        <taxon>Stieleria</taxon>
    </lineage>
</organism>
<dbReference type="Proteomes" id="UP000318081">
    <property type="component" value="Chromosome"/>
</dbReference>
<sequence length="371" mass="41117">MRLLLSILCITACWAGHHCHAQDYHLVEPSGVITGDVYMRPGQMVVHDADGRQYLFQRDRSFDSFDGQYAGYWLPPVNRVVRFPRSGRGRLLVSDLDDVFPRYVFSRRSVRPVGRHPGHHHHHHGPAFIPPYFLNPYGYPTFGYGWQNFGTTLSVGPWGSFGTWGLGGAVGPGRFFRPPLQSIVIESNVVPRQPLPPVTAKLLNTAQREVRVTVTDRVAPDQSKQIPIAPGTSQPVVIQRDAGADLVRHVLTYAPDGSQITREVSTPIAPVPRYEMTVHEWRLQSVAIDRTGKSPNVIEDSNFQGRGLGRFEIPPGDQFTGGTLDVVRIALSAGNQGTVAPLLDDQDDAPLRPVSSLEQMLLEQRKASGKK</sequence>
<evidence type="ECO:0000313" key="2">
    <source>
        <dbReference type="Proteomes" id="UP000318081"/>
    </source>
</evidence>
<keyword evidence="2" id="KW-1185">Reference proteome</keyword>
<proteinExistence type="predicted"/>
<dbReference type="EMBL" id="CP036432">
    <property type="protein sequence ID" value="QDV83498.1"/>
    <property type="molecule type" value="Genomic_DNA"/>
</dbReference>
<protein>
    <recommendedName>
        <fullName evidence="3">Nickel uptake substrate-specific transmembrane region</fullName>
    </recommendedName>
</protein>
<evidence type="ECO:0008006" key="3">
    <source>
        <dbReference type="Google" id="ProtNLM"/>
    </source>
</evidence>
<accession>A0ABX5XND2</accession>
<evidence type="ECO:0000313" key="1">
    <source>
        <dbReference type="EMBL" id="QDV83498.1"/>
    </source>
</evidence>